<organism evidence="1 2">
    <name type="scientific">Methanobrevibacter cuticularis</name>
    <dbReference type="NCBI Taxonomy" id="47311"/>
    <lineage>
        <taxon>Archaea</taxon>
        <taxon>Methanobacteriati</taxon>
        <taxon>Methanobacteriota</taxon>
        <taxon>Methanomada group</taxon>
        <taxon>Methanobacteria</taxon>
        <taxon>Methanobacteriales</taxon>
        <taxon>Methanobacteriaceae</taxon>
        <taxon>Methanobrevibacter</taxon>
    </lineage>
</organism>
<dbReference type="AlphaFoldDB" id="A0A166F6P2"/>
<dbReference type="EMBL" id="LWMW01000044">
    <property type="protein sequence ID" value="KZX17370.1"/>
    <property type="molecule type" value="Genomic_DNA"/>
</dbReference>
<dbReference type="Proteomes" id="UP000077275">
    <property type="component" value="Unassembled WGS sequence"/>
</dbReference>
<keyword evidence="2" id="KW-1185">Reference proteome</keyword>
<accession>A0A166F6P2</accession>
<comment type="caution">
    <text evidence="1">The sequence shown here is derived from an EMBL/GenBank/DDBJ whole genome shotgun (WGS) entry which is preliminary data.</text>
</comment>
<evidence type="ECO:0000313" key="1">
    <source>
        <dbReference type="EMBL" id="KZX17370.1"/>
    </source>
</evidence>
<gene>
    <name evidence="1" type="ORF">MBCUT_02380</name>
</gene>
<name>A0A166F6P2_9EURY</name>
<evidence type="ECO:0000313" key="2">
    <source>
        <dbReference type="Proteomes" id="UP000077275"/>
    </source>
</evidence>
<sequence length="124" mass="14900">MLNDGEKMDHAELTYEICYENKKVVEMHIIETKSNKPNLIYFKEYRNLFENDEWQTIKLIEGELIPLVNQLDEVDRKTPINNYETFRENLNKIWETYKLEKEALKLDKGEIKDMGDQITITRVN</sequence>
<reference evidence="1 2" key="1">
    <citation type="submission" date="2016-04" db="EMBL/GenBank/DDBJ databases">
        <title>Genome sequence of Methanobrevibacter cuticularis DSM 11139.</title>
        <authorList>
            <person name="Poehlein A."/>
            <person name="Seedorf H."/>
            <person name="Daniel R."/>
        </authorList>
    </citation>
    <scope>NUCLEOTIDE SEQUENCE [LARGE SCALE GENOMIC DNA]</scope>
    <source>
        <strain evidence="1 2">DSM 11139</strain>
    </source>
</reference>
<dbReference type="PATRIC" id="fig|47311.3.peg.262"/>
<proteinExistence type="predicted"/>
<protein>
    <submittedName>
        <fullName evidence="1">Uncharacterized protein</fullName>
    </submittedName>
</protein>